<comment type="caution">
    <text evidence="2">The sequence shown here is derived from an EMBL/GenBank/DDBJ whole genome shotgun (WGS) entry which is preliminary data.</text>
</comment>
<keyword evidence="1" id="KW-0472">Membrane</keyword>
<evidence type="ECO:0000313" key="3">
    <source>
        <dbReference type="Proteomes" id="UP001262889"/>
    </source>
</evidence>
<gene>
    <name evidence="2" type="ORF">RM553_12230</name>
</gene>
<feature type="transmembrane region" description="Helical" evidence="1">
    <location>
        <begin position="30"/>
        <end position="50"/>
    </location>
</feature>
<dbReference type="RefSeq" id="WP_311535221.1">
    <property type="nucleotide sequence ID" value="NZ_JAVRHQ010000014.1"/>
</dbReference>
<dbReference type="Proteomes" id="UP001262889">
    <property type="component" value="Unassembled WGS sequence"/>
</dbReference>
<reference evidence="2 3" key="1">
    <citation type="submission" date="2023-09" db="EMBL/GenBank/DDBJ databases">
        <authorList>
            <person name="Rey-Velasco X."/>
        </authorList>
    </citation>
    <scope>NUCLEOTIDE SEQUENCE [LARGE SCALE GENOMIC DNA]</scope>
    <source>
        <strain evidence="2 3">F363</strain>
    </source>
</reference>
<keyword evidence="1" id="KW-0812">Transmembrane</keyword>
<evidence type="ECO:0000256" key="1">
    <source>
        <dbReference type="SAM" id="Phobius"/>
    </source>
</evidence>
<keyword evidence="1" id="KW-1133">Transmembrane helix</keyword>
<sequence length="60" mass="6915">MMNSICFYHLPLYGKFYDAGYAIGHFIGEYFIFIAGAALLALVGILYFIARARNKRLKQY</sequence>
<proteinExistence type="predicted"/>
<organism evidence="2 3">
    <name type="scientific">Autumnicola tepida</name>
    <dbReference type="NCBI Taxonomy" id="3075595"/>
    <lineage>
        <taxon>Bacteria</taxon>
        <taxon>Pseudomonadati</taxon>
        <taxon>Bacteroidota</taxon>
        <taxon>Flavobacteriia</taxon>
        <taxon>Flavobacteriales</taxon>
        <taxon>Flavobacteriaceae</taxon>
        <taxon>Autumnicola</taxon>
    </lineage>
</organism>
<accession>A0ABU3CBL7</accession>
<name>A0ABU3CBL7_9FLAO</name>
<keyword evidence="3" id="KW-1185">Reference proteome</keyword>
<protein>
    <submittedName>
        <fullName evidence="2">Uncharacterized protein</fullName>
    </submittedName>
</protein>
<evidence type="ECO:0000313" key="2">
    <source>
        <dbReference type="EMBL" id="MDT0643602.1"/>
    </source>
</evidence>
<dbReference type="EMBL" id="JAVRHQ010000014">
    <property type="protein sequence ID" value="MDT0643602.1"/>
    <property type="molecule type" value="Genomic_DNA"/>
</dbReference>